<dbReference type="EMBL" id="JBJQND010000003">
    <property type="protein sequence ID" value="KAL3881345.1"/>
    <property type="molecule type" value="Genomic_DNA"/>
</dbReference>
<dbReference type="SUPFAM" id="SSF52540">
    <property type="entry name" value="P-loop containing nucleoside triphosphate hydrolases"/>
    <property type="match status" value="1"/>
</dbReference>
<dbReference type="Gene3D" id="3.40.50.300">
    <property type="entry name" value="P-loop containing nucleotide triphosphate hydrolases"/>
    <property type="match status" value="1"/>
</dbReference>
<keyword evidence="6" id="KW-1185">Reference proteome</keyword>
<evidence type="ECO:0000259" key="4">
    <source>
        <dbReference type="Pfam" id="PF24883"/>
    </source>
</evidence>
<organism evidence="5 6">
    <name type="scientific">Sinanodonta woodiana</name>
    <name type="common">Chinese pond mussel</name>
    <name type="synonym">Anodonta woodiana</name>
    <dbReference type="NCBI Taxonomy" id="1069815"/>
    <lineage>
        <taxon>Eukaryota</taxon>
        <taxon>Metazoa</taxon>
        <taxon>Spiralia</taxon>
        <taxon>Lophotrochozoa</taxon>
        <taxon>Mollusca</taxon>
        <taxon>Bivalvia</taxon>
        <taxon>Autobranchia</taxon>
        <taxon>Heteroconchia</taxon>
        <taxon>Palaeoheterodonta</taxon>
        <taxon>Unionida</taxon>
        <taxon>Unionoidea</taxon>
        <taxon>Unionidae</taxon>
        <taxon>Unioninae</taxon>
        <taxon>Sinanodonta</taxon>
    </lineage>
</organism>
<feature type="compositionally biased region" description="Acidic residues" evidence="3">
    <location>
        <begin position="978"/>
        <end position="992"/>
    </location>
</feature>
<evidence type="ECO:0000313" key="5">
    <source>
        <dbReference type="EMBL" id="KAL3881345.1"/>
    </source>
</evidence>
<evidence type="ECO:0000313" key="6">
    <source>
        <dbReference type="Proteomes" id="UP001634394"/>
    </source>
</evidence>
<feature type="coiled-coil region" evidence="2">
    <location>
        <begin position="734"/>
        <end position="761"/>
    </location>
</feature>
<dbReference type="Gene3D" id="1.25.40.10">
    <property type="entry name" value="Tetratricopeptide repeat domain"/>
    <property type="match status" value="2"/>
</dbReference>
<sequence>MEADNTIEMDSRSVWEKLKDKLGDELDENYTQEALTLLQDNLFLPRSVVMDTRHPKELLEHLENSYSEKECLEILRHVFFIMQFHVDSGRRNFTEVIGEFEKQLPVYHMTLTGRDEQIQDMMKCFLENKYKGIWLYGQGGMGKTTLAEEICYRLKHDYNYGLIKIDVKGKESLVDLSQAILIGQNQLWGDFGDRPNAEESSARSTKLSILKLQVLQSLCNFSHDFVLLLDNLDGLQEVGENLTSYFKDLFSGISELGDQCKLRLIITSRLKCHNAVLKTRENVHQGSSEIYWYEEELKGLSQEDGQKLAMKSASPRYLTVEESCQVAESCQGCPLAICIMSKLIRHQWEYPVLDVISSVKWELSNLVSSCIEKSFDFLSQEIKEKFIQLSVFNLCPFNINNVTAIWWDDTFQESIARAEMLLLHLKYRHMVECRGPCDPSNQGLLTKGNENIVTYSLHPLVFNSVSTLLKDSEHFVDCINLAESRFLELYLNRLLEFEESLGCQPNHALQISVSDKIHLQSVFSLSSASTVFSPFDVKMLYSLEIKTCKRLAMFARSINKPEDTREIFQRLGKTSNELGNSDASFFWRVQEAEACLDCDMILKAEDILRGLQVADFCKRDGKVDVYRLFTAADFHYVQGMLCNKKKHYSQALKEFDRSLELFKTCEPDEAFIVYRAAAINAKGNVHFKLEDYSSALECHKTSYDLIESRIGGCFHEHKSIYLHNIGSIYHALALKDWHRSNEEAKTLLEKALEKYDKCIEQDLHHKQTADPCHADRLRIRSDIYLKLKRFPEAITDAEKALKIQQYVHDTEHPSITISRYQLARCYMKRAKENRSIGLKEEAEADQNKCWMMFVHIQDAITKGGLSRMDQQYPNIRKDHLKLVKRYRSRQEQWKIERFYSRFEDRGRFGESITSSRDSRFSSSMSSVSVADSEDSVHFGRQDSGISEYSCSGSSQTSMDGIHSISSFQSASLEYGPSIEEEVMDDEYTDDEIQSPPEPGRPIGMCKY</sequence>
<keyword evidence="2" id="KW-0175">Coiled coil</keyword>
<evidence type="ECO:0000256" key="3">
    <source>
        <dbReference type="SAM" id="MobiDB-lite"/>
    </source>
</evidence>
<feature type="region of interest" description="Disordered" evidence="3">
    <location>
        <begin position="974"/>
        <end position="1007"/>
    </location>
</feature>
<accession>A0ABD3X5A3</accession>
<dbReference type="PRINTS" id="PR00364">
    <property type="entry name" value="DISEASERSIST"/>
</dbReference>
<dbReference type="InterPro" id="IPR019734">
    <property type="entry name" value="TPR_rpt"/>
</dbReference>
<protein>
    <recommendedName>
        <fullName evidence="4">Nephrocystin 3-like N-terminal domain-containing protein</fullName>
    </recommendedName>
</protein>
<feature type="region of interest" description="Disordered" evidence="3">
    <location>
        <begin position="931"/>
        <end position="955"/>
    </location>
</feature>
<dbReference type="AlphaFoldDB" id="A0ABD3X5A3"/>
<feature type="compositionally biased region" description="Low complexity" evidence="3">
    <location>
        <begin position="943"/>
        <end position="954"/>
    </location>
</feature>
<gene>
    <name evidence="5" type="ORF">ACJMK2_027797</name>
</gene>
<dbReference type="InterPro" id="IPR011990">
    <property type="entry name" value="TPR-like_helical_dom_sf"/>
</dbReference>
<reference evidence="5 6" key="1">
    <citation type="submission" date="2024-11" db="EMBL/GenBank/DDBJ databases">
        <title>Chromosome-level genome assembly of the freshwater bivalve Anodonta woodiana.</title>
        <authorList>
            <person name="Chen X."/>
        </authorList>
    </citation>
    <scope>NUCLEOTIDE SEQUENCE [LARGE SCALE GENOMIC DNA]</scope>
    <source>
        <strain evidence="5">MN2024</strain>
        <tissue evidence="5">Gills</tissue>
    </source>
</reference>
<dbReference type="SMART" id="SM00028">
    <property type="entry name" value="TPR"/>
    <property type="match status" value="3"/>
</dbReference>
<dbReference type="PANTHER" id="PTHR47691">
    <property type="entry name" value="REGULATOR-RELATED"/>
    <property type="match status" value="1"/>
</dbReference>
<feature type="domain" description="Nephrocystin 3-like N-terminal" evidence="4">
    <location>
        <begin position="129"/>
        <end position="269"/>
    </location>
</feature>
<dbReference type="InterPro" id="IPR056884">
    <property type="entry name" value="NPHP3-like_N"/>
</dbReference>
<keyword evidence="1" id="KW-0677">Repeat</keyword>
<dbReference type="InterPro" id="IPR027417">
    <property type="entry name" value="P-loop_NTPase"/>
</dbReference>
<evidence type="ECO:0000256" key="2">
    <source>
        <dbReference type="SAM" id="Coils"/>
    </source>
</evidence>
<dbReference type="Proteomes" id="UP001634394">
    <property type="component" value="Unassembled WGS sequence"/>
</dbReference>
<dbReference type="Pfam" id="PF24883">
    <property type="entry name" value="NPHP3_N"/>
    <property type="match status" value="1"/>
</dbReference>
<dbReference type="PANTHER" id="PTHR47691:SF3">
    <property type="entry name" value="HTH-TYPE TRANSCRIPTIONAL REGULATOR RV0890C-RELATED"/>
    <property type="match status" value="1"/>
</dbReference>
<dbReference type="SUPFAM" id="SSF48452">
    <property type="entry name" value="TPR-like"/>
    <property type="match status" value="1"/>
</dbReference>
<proteinExistence type="predicted"/>
<comment type="caution">
    <text evidence="5">The sequence shown here is derived from an EMBL/GenBank/DDBJ whole genome shotgun (WGS) entry which is preliminary data.</text>
</comment>
<name>A0ABD3X5A3_SINWO</name>
<evidence type="ECO:0000256" key="1">
    <source>
        <dbReference type="ARBA" id="ARBA00022737"/>
    </source>
</evidence>